<dbReference type="EMBL" id="CAJVPW010068744">
    <property type="protein sequence ID" value="CAG8790648.1"/>
    <property type="molecule type" value="Genomic_DNA"/>
</dbReference>
<comment type="caution">
    <text evidence="1">The sequence shown here is derived from an EMBL/GenBank/DDBJ whole genome shotgun (WGS) entry which is preliminary data.</text>
</comment>
<organism evidence="1 2">
    <name type="scientific">Cetraspora pellucida</name>
    <dbReference type="NCBI Taxonomy" id="1433469"/>
    <lineage>
        <taxon>Eukaryota</taxon>
        <taxon>Fungi</taxon>
        <taxon>Fungi incertae sedis</taxon>
        <taxon>Mucoromycota</taxon>
        <taxon>Glomeromycotina</taxon>
        <taxon>Glomeromycetes</taxon>
        <taxon>Diversisporales</taxon>
        <taxon>Gigasporaceae</taxon>
        <taxon>Cetraspora</taxon>
    </lineage>
</organism>
<reference evidence="1" key="1">
    <citation type="submission" date="2021-06" db="EMBL/GenBank/DDBJ databases">
        <authorList>
            <person name="Kallberg Y."/>
            <person name="Tangrot J."/>
            <person name="Rosling A."/>
        </authorList>
    </citation>
    <scope>NUCLEOTIDE SEQUENCE</scope>
    <source>
        <strain evidence="1">28 12/20/2015</strain>
    </source>
</reference>
<evidence type="ECO:0000313" key="1">
    <source>
        <dbReference type="EMBL" id="CAG8790648.1"/>
    </source>
</evidence>
<proteinExistence type="predicted"/>
<dbReference type="Proteomes" id="UP000789366">
    <property type="component" value="Unassembled WGS sequence"/>
</dbReference>
<accession>A0ACA9RFH2</accession>
<evidence type="ECO:0000313" key="2">
    <source>
        <dbReference type="Proteomes" id="UP000789366"/>
    </source>
</evidence>
<name>A0ACA9RFH2_9GLOM</name>
<gene>
    <name evidence="1" type="ORF">SPELUC_LOCUS17198</name>
</gene>
<keyword evidence="2" id="KW-1185">Reference proteome</keyword>
<feature type="non-terminal residue" evidence="1">
    <location>
        <position position="195"/>
    </location>
</feature>
<sequence>MDSHDNQSVVNTTKDSSDTVKAEIKDNTSSSKEDGEDISSTSAKESSHDTLSKYNNDIMDNQSTSSKSSKSVSNKPRKNNKEKTSKSKKSSKDGSDEAKKKNSVRKNSKSAKKSAPIDTTIIESVPTDYVKSSVNSYENMQPDQDAPIGDSSVTENATYEHHELGPHKLGNIVIPEKTAFANDTTISSSSPSKAV</sequence>
<protein>
    <submittedName>
        <fullName evidence="1">3390_t:CDS:1</fullName>
    </submittedName>
</protein>